<dbReference type="GO" id="GO:0006351">
    <property type="term" value="P:DNA-templated transcription"/>
    <property type="evidence" value="ECO:0007669"/>
    <property type="project" value="InterPro"/>
</dbReference>
<evidence type="ECO:0000256" key="5">
    <source>
        <dbReference type="ARBA" id="ARBA00023163"/>
    </source>
</evidence>
<feature type="domain" description="Xylanolytic transcriptional activator regulatory" evidence="7">
    <location>
        <begin position="116"/>
        <end position="267"/>
    </location>
</feature>
<dbReference type="OrthoDB" id="3862662at2759"/>
<accession>A0A8H6PRX9</accession>
<keyword evidence="5" id="KW-0804">Transcription</keyword>
<dbReference type="InterPro" id="IPR050815">
    <property type="entry name" value="TF_fung"/>
</dbReference>
<evidence type="ECO:0000256" key="2">
    <source>
        <dbReference type="ARBA" id="ARBA00022723"/>
    </source>
</evidence>
<reference evidence="8" key="1">
    <citation type="submission" date="2020-06" db="EMBL/GenBank/DDBJ databases">
        <title>Draft genome sequences of strains closely related to Aspergillus parafelis and Aspergillus hiratsukae.</title>
        <authorList>
            <person name="Dos Santos R.A.C."/>
            <person name="Rivero-Menendez O."/>
            <person name="Steenwyk J.L."/>
            <person name="Mead M.E."/>
            <person name="Goldman G.H."/>
            <person name="Alastruey-Izquierdo A."/>
            <person name="Rokas A."/>
        </authorList>
    </citation>
    <scope>NUCLEOTIDE SEQUENCE</scope>
    <source>
        <strain evidence="8">CNM-CM5623</strain>
    </source>
</reference>
<dbReference type="InterPro" id="IPR007219">
    <property type="entry name" value="XnlR_reg_dom"/>
</dbReference>
<keyword evidence="4" id="KW-0238">DNA-binding</keyword>
<evidence type="ECO:0000313" key="8">
    <source>
        <dbReference type="EMBL" id="KAF7158946.1"/>
    </source>
</evidence>
<dbReference type="PANTHER" id="PTHR47338:SF20">
    <property type="entry name" value="ZN(II)2CYS6 TRANSCRIPTION FACTOR (EUROFUNG)"/>
    <property type="match status" value="1"/>
</dbReference>
<organism evidence="8 9">
    <name type="scientific">Aspergillus felis</name>
    <dbReference type="NCBI Taxonomy" id="1287682"/>
    <lineage>
        <taxon>Eukaryota</taxon>
        <taxon>Fungi</taxon>
        <taxon>Dikarya</taxon>
        <taxon>Ascomycota</taxon>
        <taxon>Pezizomycotina</taxon>
        <taxon>Eurotiomycetes</taxon>
        <taxon>Eurotiomycetidae</taxon>
        <taxon>Eurotiales</taxon>
        <taxon>Aspergillaceae</taxon>
        <taxon>Aspergillus</taxon>
        <taxon>Aspergillus subgen. Fumigati</taxon>
    </lineage>
</organism>
<dbReference type="CDD" id="cd00067">
    <property type="entry name" value="GAL4"/>
    <property type="match status" value="1"/>
</dbReference>
<gene>
    <name evidence="8" type="ORF">CNMCM5623_004125</name>
</gene>
<evidence type="ECO:0000313" key="9">
    <source>
        <dbReference type="Proteomes" id="UP000654922"/>
    </source>
</evidence>
<comment type="subcellular location">
    <subcellularLocation>
        <location evidence="1">Nucleus</location>
    </subcellularLocation>
</comment>
<protein>
    <recommendedName>
        <fullName evidence="7">Xylanolytic transcriptional activator regulatory domain-containing protein</fullName>
    </recommendedName>
</protein>
<dbReference type="GO" id="GO:0003677">
    <property type="term" value="F:DNA binding"/>
    <property type="evidence" value="ECO:0007669"/>
    <property type="project" value="UniProtKB-KW"/>
</dbReference>
<dbReference type="InterPro" id="IPR001138">
    <property type="entry name" value="Zn2Cys6_DnaBD"/>
</dbReference>
<dbReference type="PANTHER" id="PTHR47338">
    <property type="entry name" value="ZN(II)2CYS6 TRANSCRIPTION FACTOR (EUROFUNG)-RELATED"/>
    <property type="match status" value="1"/>
</dbReference>
<dbReference type="InterPro" id="IPR036864">
    <property type="entry name" value="Zn2-C6_fun-type_DNA-bd_sf"/>
</dbReference>
<proteinExistence type="predicted"/>
<keyword evidence="2" id="KW-0479">Metal-binding</keyword>
<dbReference type="Pfam" id="PF04082">
    <property type="entry name" value="Fungal_trans"/>
    <property type="match status" value="1"/>
</dbReference>
<evidence type="ECO:0000259" key="7">
    <source>
        <dbReference type="Pfam" id="PF04082"/>
    </source>
</evidence>
<dbReference type="SUPFAM" id="SSF57701">
    <property type="entry name" value="Zn2/Cys6 DNA-binding domain"/>
    <property type="match status" value="1"/>
</dbReference>
<evidence type="ECO:0000256" key="1">
    <source>
        <dbReference type="ARBA" id="ARBA00004123"/>
    </source>
</evidence>
<keyword evidence="3" id="KW-0805">Transcription regulation</keyword>
<evidence type="ECO:0000256" key="3">
    <source>
        <dbReference type="ARBA" id="ARBA00023015"/>
    </source>
</evidence>
<dbReference type="EMBL" id="JACBAE010001383">
    <property type="protein sequence ID" value="KAF7158946.1"/>
    <property type="molecule type" value="Genomic_DNA"/>
</dbReference>
<dbReference type="GO" id="GO:0005634">
    <property type="term" value="C:nucleus"/>
    <property type="evidence" value="ECO:0007669"/>
    <property type="project" value="UniProtKB-SubCell"/>
</dbReference>
<keyword evidence="6" id="KW-0539">Nucleus</keyword>
<dbReference type="CDD" id="cd12148">
    <property type="entry name" value="fungal_TF_MHR"/>
    <property type="match status" value="1"/>
</dbReference>
<comment type="caution">
    <text evidence="8">The sequence shown here is derived from an EMBL/GenBank/DDBJ whole genome shotgun (WGS) entry which is preliminary data.</text>
</comment>
<evidence type="ECO:0000256" key="6">
    <source>
        <dbReference type="ARBA" id="ARBA00023242"/>
    </source>
</evidence>
<dbReference type="Proteomes" id="UP000654922">
    <property type="component" value="Unassembled WGS sequence"/>
</dbReference>
<dbReference type="GO" id="GO:0008270">
    <property type="term" value="F:zinc ion binding"/>
    <property type="evidence" value="ECO:0007669"/>
    <property type="project" value="InterPro"/>
</dbReference>
<sequence length="476" mass="53719">MDVPGHLGIMLASNVCGRCKAQKRKCDKLLPSYTRCVKYHAVVLCYDLHISREINVVSSIPRFLFFHVPVTAGQLWLPASLQATTLERRTLDIDRFVVRLVMASLGEPRSRLHSALKVYFDSVQPWLPVVHERNFRQRLSQLMSTPRADTALLLLVIYLLITKRGSEAHYHPEQSQTYYLCKYLFSYLHLTRPPCLDMVQTGLLLVVYELGNSLSNAASLTVGVCAGLAYSMNLHVDARPLHASFTPGWIESEEKLRTWLGIYMLDRPHTPFNGSRPVLVYRWMTGSGTPLHLQQRPMFTTAAHLLGQVQALRDVPEYQLCPAEFYRLEKSSLILAQTLFHQTPGEWLVFCGANALALLATMTPQQVRISRVRRLHMPHEMEKAALAFLPFMSISNEICTQFNGMATKDNIDLVPLLAVLTTGESILLSLQIHQLLPHGYHGDFASLNTCLSLSSWTWKLADRVESALFAAGDMTC</sequence>
<dbReference type="AlphaFoldDB" id="A0A8H6PRX9"/>
<name>A0A8H6PRX9_9EURO</name>
<dbReference type="GO" id="GO:0000981">
    <property type="term" value="F:DNA-binding transcription factor activity, RNA polymerase II-specific"/>
    <property type="evidence" value="ECO:0007669"/>
    <property type="project" value="InterPro"/>
</dbReference>
<evidence type="ECO:0000256" key="4">
    <source>
        <dbReference type="ARBA" id="ARBA00023125"/>
    </source>
</evidence>